<dbReference type="eggNOG" id="COG1399">
    <property type="taxonomic scope" value="Bacteria"/>
</dbReference>
<dbReference type="RefSeq" id="WP_033512582.1">
    <property type="nucleotide sequence ID" value="NZ_JDUO01000005.1"/>
</dbReference>
<reference evidence="2 3" key="1">
    <citation type="submission" date="2014-03" db="EMBL/GenBank/DDBJ databases">
        <title>Genomics of Bifidobacteria.</title>
        <authorList>
            <person name="Ventura M."/>
            <person name="Milani C."/>
            <person name="Lugli G.A."/>
        </authorList>
    </citation>
    <scope>NUCLEOTIDE SEQUENCE [LARGE SCALE GENOMIC DNA]</scope>
    <source>
        <strain evidence="2 3">DSM 21395</strain>
    </source>
</reference>
<evidence type="ECO:0000313" key="2">
    <source>
        <dbReference type="EMBL" id="KFI78312.1"/>
    </source>
</evidence>
<dbReference type="STRING" id="1437603.GCA_000771525_01519"/>
<sequence>MPRPEDSPWAVPVARLSSRAGQHQDVDDVFPAPDGIGDHVVGIKEGSDIRVTGSFDSIVDGLILSARISTRLQAECTRCLTPIDREWQASVTAFFPYEEPSTGRNRRDGRTGNHGMDDADDDAEILAGEEESEDTYPLSPDGGFADLEALLRDTFAEHLPVQLVCRRDCRGLCPQCGINLNEHPEHHHELPDLRFAGLAGLKARLEQQQ</sequence>
<gene>
    <name evidence="2" type="ORF">BMON_1577</name>
</gene>
<evidence type="ECO:0000313" key="3">
    <source>
        <dbReference type="Proteomes" id="UP000029082"/>
    </source>
</evidence>
<dbReference type="GO" id="GO:0003677">
    <property type="term" value="F:DNA binding"/>
    <property type="evidence" value="ECO:0007669"/>
    <property type="project" value="UniProtKB-KW"/>
</dbReference>
<proteinExistence type="predicted"/>
<dbReference type="EMBL" id="JGZE01000004">
    <property type="protein sequence ID" value="KFI78312.1"/>
    <property type="molecule type" value="Genomic_DNA"/>
</dbReference>
<feature type="region of interest" description="Disordered" evidence="1">
    <location>
        <begin position="98"/>
        <end position="120"/>
    </location>
</feature>
<keyword evidence="2" id="KW-0238">DNA-binding</keyword>
<evidence type="ECO:0000256" key="1">
    <source>
        <dbReference type="SAM" id="MobiDB-lite"/>
    </source>
</evidence>
<dbReference type="Proteomes" id="UP000029082">
    <property type="component" value="Unassembled WGS sequence"/>
</dbReference>
<dbReference type="Pfam" id="PF02620">
    <property type="entry name" value="YceD"/>
    <property type="match status" value="1"/>
</dbReference>
<feature type="compositionally biased region" description="Basic and acidic residues" evidence="1">
    <location>
        <begin position="105"/>
        <end position="117"/>
    </location>
</feature>
<name>A0A087C4W2_9BIFI</name>
<organism evidence="2 3">
    <name type="scientific">Bifidobacterium mongoliense DSM 21395</name>
    <dbReference type="NCBI Taxonomy" id="1437603"/>
    <lineage>
        <taxon>Bacteria</taxon>
        <taxon>Bacillati</taxon>
        <taxon>Actinomycetota</taxon>
        <taxon>Actinomycetes</taxon>
        <taxon>Bifidobacteriales</taxon>
        <taxon>Bifidobacteriaceae</taxon>
        <taxon>Bifidobacterium</taxon>
    </lineage>
</organism>
<dbReference type="GeneID" id="93094558"/>
<dbReference type="AlphaFoldDB" id="A0A087C4W2"/>
<keyword evidence="3" id="KW-1185">Reference proteome</keyword>
<comment type="caution">
    <text evidence="2">The sequence shown here is derived from an EMBL/GenBank/DDBJ whole genome shotgun (WGS) entry which is preliminary data.</text>
</comment>
<dbReference type="InterPro" id="IPR003772">
    <property type="entry name" value="YceD"/>
</dbReference>
<dbReference type="PANTHER" id="PTHR34374:SF1">
    <property type="entry name" value="LARGE RIBOSOMAL RNA SUBUNIT ACCUMULATION PROTEIN YCED HOMOLOG 1, CHLOROPLASTIC"/>
    <property type="match status" value="1"/>
</dbReference>
<dbReference type="OrthoDB" id="9790372at2"/>
<accession>A0A087C4W2</accession>
<dbReference type="PANTHER" id="PTHR34374">
    <property type="entry name" value="LARGE RIBOSOMAL RNA SUBUNIT ACCUMULATION PROTEIN YCED HOMOLOG 1, CHLOROPLASTIC"/>
    <property type="match status" value="1"/>
</dbReference>
<protein>
    <submittedName>
        <fullName evidence="2">DNA-binding protein</fullName>
    </submittedName>
</protein>